<dbReference type="GO" id="GO:0016020">
    <property type="term" value="C:membrane"/>
    <property type="evidence" value="ECO:0007669"/>
    <property type="project" value="UniProtKB-SubCell"/>
</dbReference>
<dbReference type="AlphaFoldDB" id="A0A238K0L0"/>
<protein>
    <submittedName>
        <fullName evidence="7">NnrU protein</fullName>
    </submittedName>
</protein>
<evidence type="ECO:0000256" key="5">
    <source>
        <dbReference type="SAM" id="Phobius"/>
    </source>
</evidence>
<gene>
    <name evidence="7" type="ORF">PEV8663_00802</name>
</gene>
<feature type="transmembrane region" description="Helical" evidence="5">
    <location>
        <begin position="40"/>
        <end position="62"/>
    </location>
</feature>
<proteinExistence type="predicted"/>
<evidence type="ECO:0000313" key="7">
    <source>
        <dbReference type="EMBL" id="SMX36420.1"/>
    </source>
</evidence>
<feature type="transmembrane region" description="Helical" evidence="5">
    <location>
        <begin position="74"/>
        <end position="93"/>
    </location>
</feature>
<keyword evidence="8" id="KW-1185">Reference proteome</keyword>
<evidence type="ECO:0000256" key="4">
    <source>
        <dbReference type="ARBA" id="ARBA00023136"/>
    </source>
</evidence>
<sequence>MGWIEFALAMALFMASHRIPSALGVKDILIQKLGARGYTTVFSITSTFLLLWVIWAAGRAPVVPLWDQTQTARWAVNLVMPVVIALTTFGVAAPNPFAFEGRAAGFDPDHPGIAGVTRQPLLWALALWSGVHLWANGDLAHVILFGTFAVFSGIGMKLVERRRARLMGQDWSALTAHTGLVPFSALITGKWQPKGLPSLPRLAIAVIAWAGIFYLHEGVIGVIPNP</sequence>
<feature type="transmembrane region" description="Helical" evidence="5">
    <location>
        <begin position="203"/>
        <end position="223"/>
    </location>
</feature>
<evidence type="ECO:0000256" key="3">
    <source>
        <dbReference type="ARBA" id="ARBA00022989"/>
    </source>
</evidence>
<evidence type="ECO:0000313" key="8">
    <source>
        <dbReference type="Proteomes" id="UP000220836"/>
    </source>
</evidence>
<keyword evidence="3 5" id="KW-1133">Transmembrane helix</keyword>
<dbReference type="EMBL" id="FXYH01000002">
    <property type="protein sequence ID" value="SMX36420.1"/>
    <property type="molecule type" value="Genomic_DNA"/>
</dbReference>
<keyword evidence="2 5" id="KW-0812">Transmembrane</keyword>
<evidence type="ECO:0000256" key="1">
    <source>
        <dbReference type="ARBA" id="ARBA00004141"/>
    </source>
</evidence>
<name>A0A238K0L0_9RHOB</name>
<dbReference type="OrthoDB" id="7828645at2"/>
<accession>A0A238K0L0</accession>
<reference evidence="7 8" key="1">
    <citation type="submission" date="2017-05" db="EMBL/GenBank/DDBJ databases">
        <authorList>
            <person name="Song R."/>
            <person name="Chenine A.L."/>
            <person name="Ruprecht R.M."/>
        </authorList>
    </citation>
    <scope>NUCLEOTIDE SEQUENCE [LARGE SCALE GENOMIC DNA]</scope>
    <source>
        <strain evidence="7 8">CECT 8663</strain>
    </source>
</reference>
<dbReference type="InterPro" id="IPR009915">
    <property type="entry name" value="NnrU_dom"/>
</dbReference>
<comment type="subcellular location">
    <subcellularLocation>
        <location evidence="1">Membrane</location>
        <topology evidence="1">Multi-pass membrane protein</topology>
    </subcellularLocation>
</comment>
<dbReference type="RefSeq" id="WP_097803329.1">
    <property type="nucleotide sequence ID" value="NZ_FXYH01000002.1"/>
</dbReference>
<dbReference type="Pfam" id="PF07298">
    <property type="entry name" value="NnrU"/>
    <property type="match status" value="1"/>
</dbReference>
<keyword evidence="4 5" id="KW-0472">Membrane</keyword>
<evidence type="ECO:0000259" key="6">
    <source>
        <dbReference type="Pfam" id="PF07298"/>
    </source>
</evidence>
<feature type="domain" description="NnrU" evidence="6">
    <location>
        <begin position="6"/>
        <end position="224"/>
    </location>
</feature>
<evidence type="ECO:0000256" key="2">
    <source>
        <dbReference type="ARBA" id="ARBA00022692"/>
    </source>
</evidence>
<feature type="transmembrane region" description="Helical" evidence="5">
    <location>
        <begin position="139"/>
        <end position="159"/>
    </location>
</feature>
<organism evidence="7 8">
    <name type="scientific">Pelagimonas varians</name>
    <dbReference type="NCBI Taxonomy" id="696760"/>
    <lineage>
        <taxon>Bacteria</taxon>
        <taxon>Pseudomonadati</taxon>
        <taxon>Pseudomonadota</taxon>
        <taxon>Alphaproteobacteria</taxon>
        <taxon>Rhodobacterales</taxon>
        <taxon>Roseobacteraceae</taxon>
        <taxon>Pelagimonas</taxon>
    </lineage>
</organism>
<dbReference type="Proteomes" id="UP000220836">
    <property type="component" value="Unassembled WGS sequence"/>
</dbReference>